<keyword evidence="1" id="KW-1185">Reference proteome</keyword>
<dbReference type="KEGG" id="cge:103163628"/>
<sequence>MPALQMVAPESLGLMSAQIQVVPPPSQPISLFLGFTKGQRFVPPGIDGGTHLMTSHWCALRLFQTTARNNVTKIVMKWTMSGSLIPMFNACQLSL</sequence>
<name>A0A9J7H7R6_CRIGR</name>
<organism evidence="1 2">
    <name type="scientific">Cricetulus griseus</name>
    <name type="common">Chinese hamster</name>
    <name type="synonym">Cricetulus barabensis griseus</name>
    <dbReference type="NCBI Taxonomy" id="10029"/>
    <lineage>
        <taxon>Eukaryota</taxon>
        <taxon>Metazoa</taxon>
        <taxon>Chordata</taxon>
        <taxon>Craniata</taxon>
        <taxon>Vertebrata</taxon>
        <taxon>Euteleostomi</taxon>
        <taxon>Mammalia</taxon>
        <taxon>Eutheria</taxon>
        <taxon>Euarchontoglires</taxon>
        <taxon>Glires</taxon>
        <taxon>Rodentia</taxon>
        <taxon>Myomorpha</taxon>
        <taxon>Muroidea</taxon>
        <taxon>Cricetidae</taxon>
        <taxon>Cricetinae</taxon>
        <taxon>Cricetulus</taxon>
    </lineage>
</organism>
<reference evidence="1" key="2">
    <citation type="journal article" date="2020" name="Biotechnol. Bioeng.">
        <title>Chromosome-scale scaffolds for the Chinese hamster reference genome assembly to facilitate the study of the CHO epigenome.</title>
        <authorList>
            <person name="Hilliard W."/>
            <person name="MacDonald M."/>
            <person name="Lee K.H."/>
        </authorList>
    </citation>
    <scope>NUCLEOTIDE SEQUENCE [LARGE SCALE GENOMIC DNA]</scope>
    <source>
        <strain evidence="1">17A/GY</strain>
    </source>
</reference>
<dbReference type="GeneID" id="103163628"/>
<accession>A0A9J7H7R6</accession>
<dbReference type="RefSeq" id="XP_035306533.1">
    <property type="nucleotide sequence ID" value="XM_035450642.1"/>
</dbReference>
<gene>
    <name evidence="2" type="primary">LOC103163628</name>
</gene>
<protein>
    <submittedName>
        <fullName evidence="2">Uncharacterized protein LOC103163628</fullName>
    </submittedName>
</protein>
<dbReference type="RefSeq" id="XP_035313279.1">
    <property type="nucleotide sequence ID" value="XM_035457388.1"/>
</dbReference>
<reference evidence="1" key="1">
    <citation type="journal article" date="2018" name="Biotechnol. Bioeng.">
        <title>A reference genome of the Chinese hamster based on a hybrid assembly strategy.</title>
        <authorList>
            <person name="Rupp O."/>
            <person name="MacDonald M.L."/>
            <person name="Li S."/>
            <person name="Dhiman H."/>
            <person name="Polson S."/>
            <person name="Griep S."/>
            <person name="Heffner K."/>
            <person name="Hernandez I."/>
            <person name="Brinkrolf K."/>
            <person name="Jadhav V."/>
            <person name="Samoudi M."/>
            <person name="Hao H."/>
            <person name="Kingham B."/>
            <person name="Goesmann A."/>
            <person name="Betenbaugh M.J."/>
            <person name="Lewis N.E."/>
            <person name="Borth N."/>
            <person name="Lee K.H."/>
        </authorList>
    </citation>
    <scope>NUCLEOTIDE SEQUENCE [LARGE SCALE GENOMIC DNA]</scope>
    <source>
        <strain evidence="1">17A/GY</strain>
    </source>
</reference>
<evidence type="ECO:0000313" key="2">
    <source>
        <dbReference type="RefSeq" id="XP_035306533.1"/>
    </source>
</evidence>
<dbReference type="AlphaFoldDB" id="A0A9J7H7R6"/>
<dbReference type="Proteomes" id="UP001108280">
    <property type="component" value="Chromosome 1"/>
</dbReference>
<evidence type="ECO:0000313" key="1">
    <source>
        <dbReference type="Proteomes" id="UP001108280"/>
    </source>
</evidence>
<reference evidence="2" key="3">
    <citation type="submission" date="2025-08" db="UniProtKB">
        <authorList>
            <consortium name="RefSeq"/>
        </authorList>
    </citation>
    <scope>IDENTIFICATION</scope>
    <source>
        <strain evidence="2">17A/GY</strain>
        <tissue evidence="2">Liver</tissue>
    </source>
</reference>
<proteinExistence type="predicted"/>